<comment type="subcellular location">
    <subcellularLocation>
        <location evidence="6">Plastid</location>
        <location evidence="6">Chloroplast thylakoid membrane</location>
    </subcellularLocation>
</comment>
<evidence type="ECO:0000313" key="8">
    <source>
        <dbReference type="Proteomes" id="UP001497392"/>
    </source>
</evidence>
<dbReference type="InterPro" id="IPR022796">
    <property type="entry name" value="Chloroa_b-bind"/>
</dbReference>
<dbReference type="SUPFAM" id="SSF103511">
    <property type="entry name" value="Chlorophyll a-b binding protein"/>
    <property type="match status" value="1"/>
</dbReference>
<comment type="caution">
    <text evidence="7">The sequence shown here is derived from an EMBL/GenBank/DDBJ whole genome shotgun (WGS) entry which is preliminary data.</text>
</comment>
<dbReference type="PANTHER" id="PTHR21649">
    <property type="entry name" value="CHLOROPHYLL A/B BINDING PROTEIN"/>
    <property type="match status" value="1"/>
</dbReference>
<gene>
    <name evidence="7" type="primary">g8074</name>
    <name evidence="7" type="ORF">VP750_LOCUS6937</name>
</gene>
<keyword evidence="6" id="KW-0793">Thylakoid</keyword>
<keyword evidence="3 6" id="KW-0602">Photosynthesis</keyword>
<evidence type="ECO:0000256" key="3">
    <source>
        <dbReference type="ARBA" id="ARBA00022531"/>
    </source>
</evidence>
<protein>
    <recommendedName>
        <fullName evidence="6">Chlorophyll a-b binding protein, chloroplastic</fullName>
    </recommendedName>
</protein>
<dbReference type="Gene3D" id="1.10.3460.10">
    <property type="entry name" value="Chlorophyll a/b binding protein domain"/>
    <property type="match status" value="1"/>
</dbReference>
<dbReference type="EMBL" id="CAXHTA020000012">
    <property type="protein sequence ID" value="CAL5225278.1"/>
    <property type="molecule type" value="Genomic_DNA"/>
</dbReference>
<keyword evidence="6" id="KW-0603">Photosystem I</keyword>
<dbReference type="Pfam" id="PF00504">
    <property type="entry name" value="Chloroa_b-bind"/>
    <property type="match status" value="1"/>
</dbReference>
<comment type="function">
    <text evidence="6">The light-harvesting complex (LHC) functions as a light receptor, it captures and delivers excitation energy to photosystems with which it is closely associated.</text>
</comment>
<evidence type="ECO:0000256" key="5">
    <source>
        <dbReference type="ARBA" id="ARBA00022991"/>
    </source>
</evidence>
<keyword evidence="2 6" id="KW-0150">Chloroplast</keyword>
<keyword evidence="6" id="KW-0604">Photosystem II</keyword>
<keyword evidence="5 6" id="KW-0157">Chromophore</keyword>
<evidence type="ECO:0000256" key="2">
    <source>
        <dbReference type="ARBA" id="ARBA00022528"/>
    </source>
</evidence>
<accession>A0ABP1FZF8</accession>
<evidence type="ECO:0000313" key="7">
    <source>
        <dbReference type="EMBL" id="CAL5225278.1"/>
    </source>
</evidence>
<keyword evidence="8" id="KW-1185">Reference proteome</keyword>
<dbReference type="Proteomes" id="UP001497392">
    <property type="component" value="Unassembled WGS sequence"/>
</dbReference>
<evidence type="ECO:0000256" key="4">
    <source>
        <dbReference type="ARBA" id="ARBA00022640"/>
    </source>
</evidence>
<name>A0ABP1FZF8_9CHLO</name>
<evidence type="ECO:0000256" key="1">
    <source>
        <dbReference type="ARBA" id="ARBA00022494"/>
    </source>
</evidence>
<proteinExistence type="inferred from homology"/>
<dbReference type="InterPro" id="IPR001344">
    <property type="entry name" value="Chloro_AB-bd_pln"/>
</dbReference>
<sequence length="253" mass="27032">MAATMMSKAFAGTSLRQAVPTAGKGSKQVTRAAVEFYGPDRAKWLGPLSEGSVPSYLNGEYPGDYGWDTAGLSADPETFARYREIEVIHARWAMLGALGCITPELLAKNGVKFGEAVWWKAGAQIFQRGGLDYLGNPSLIHAQSIIAVVFTQVILMGLIEGYRVNGGPAGEGLDPLYPGEAFDPLGLADDPDSFAELRVKEIKNGRLAMFSMFGFFVQAIVTGKGPIENLNDHLSNPAVNNGFAAATKFVPQG</sequence>
<evidence type="ECO:0000256" key="6">
    <source>
        <dbReference type="RuleBase" id="RU363080"/>
    </source>
</evidence>
<organism evidence="7 8">
    <name type="scientific">Coccomyxa viridis</name>
    <dbReference type="NCBI Taxonomy" id="1274662"/>
    <lineage>
        <taxon>Eukaryota</taxon>
        <taxon>Viridiplantae</taxon>
        <taxon>Chlorophyta</taxon>
        <taxon>core chlorophytes</taxon>
        <taxon>Trebouxiophyceae</taxon>
        <taxon>Trebouxiophyceae incertae sedis</taxon>
        <taxon>Coccomyxaceae</taxon>
        <taxon>Coccomyxa</taxon>
    </lineage>
</organism>
<comment type="similarity">
    <text evidence="6">Belongs to the light-harvesting chlorophyll a/b-binding (LHC) protein family.</text>
</comment>
<reference evidence="7 8" key="1">
    <citation type="submission" date="2024-06" db="EMBL/GenBank/DDBJ databases">
        <authorList>
            <person name="Kraege A."/>
            <person name="Thomma B."/>
        </authorList>
    </citation>
    <scope>NUCLEOTIDE SEQUENCE [LARGE SCALE GENOMIC DNA]</scope>
</reference>
<keyword evidence="1 6" id="KW-0148">Chlorophyll</keyword>
<keyword evidence="4 6" id="KW-0934">Plastid</keyword>